<dbReference type="Proteomes" id="UP000694865">
    <property type="component" value="Unplaced"/>
</dbReference>
<dbReference type="RefSeq" id="XP_002734808.1">
    <property type="nucleotide sequence ID" value="XM_002734762.2"/>
</dbReference>
<organism evidence="3 4">
    <name type="scientific">Saccoglossus kowalevskii</name>
    <name type="common">Acorn worm</name>
    <dbReference type="NCBI Taxonomy" id="10224"/>
    <lineage>
        <taxon>Eukaryota</taxon>
        <taxon>Metazoa</taxon>
        <taxon>Hemichordata</taxon>
        <taxon>Enteropneusta</taxon>
        <taxon>Harrimaniidae</taxon>
        <taxon>Saccoglossus</taxon>
    </lineage>
</organism>
<gene>
    <name evidence="4" type="primary">LOC100377472</name>
</gene>
<dbReference type="Gene3D" id="3.40.710.10">
    <property type="entry name" value="DD-peptidase/beta-lactamase superfamily"/>
    <property type="match status" value="1"/>
</dbReference>
<name>A0ABM0GQ17_SACKO</name>
<reference evidence="4" key="1">
    <citation type="submission" date="2025-08" db="UniProtKB">
        <authorList>
            <consortium name="RefSeq"/>
        </authorList>
    </citation>
    <scope>IDENTIFICATION</scope>
    <source>
        <tissue evidence="4">Testes</tissue>
    </source>
</reference>
<dbReference type="InterPro" id="IPR052907">
    <property type="entry name" value="Beta-lactamase/esterase"/>
</dbReference>
<evidence type="ECO:0000313" key="3">
    <source>
        <dbReference type="Proteomes" id="UP000694865"/>
    </source>
</evidence>
<evidence type="ECO:0000313" key="4">
    <source>
        <dbReference type="RefSeq" id="XP_002734808.1"/>
    </source>
</evidence>
<dbReference type="SUPFAM" id="SSF56601">
    <property type="entry name" value="beta-lactamase/transpeptidase-like"/>
    <property type="match status" value="1"/>
</dbReference>
<dbReference type="InterPro" id="IPR012338">
    <property type="entry name" value="Beta-lactam/transpept-like"/>
</dbReference>
<evidence type="ECO:0000259" key="2">
    <source>
        <dbReference type="Pfam" id="PF00144"/>
    </source>
</evidence>
<feature type="domain" description="Beta-lactamase-related" evidence="2">
    <location>
        <begin position="45"/>
        <end position="412"/>
    </location>
</feature>
<protein>
    <submittedName>
        <fullName evidence="4">Beta-lactamase domain-containing protein 2-like</fullName>
    </submittedName>
</protein>
<keyword evidence="1" id="KW-0732">Signal</keyword>
<sequence>MHLPSAGFILVCVFIALEVPYMLQTTYPVRTDGKVDKWFDEVARVFREIHEEGLDSGSAFAVYYKGNKVVDLWGGYENVETGKQWKQNTMSMTFSVTKAMVALCMAVAVDRGYADYNQRVAHYWPEFSQQGKGNITIKHVLNHEAGIPMTTERMTFDIAKDHSHLAHILETAKPMWPAGTSSGFHFLTYGWLVDQVIRRVDPMHRSLGQFFHQEIAQPFDIDFYIGVPVNLHQHVADLQSTNTFELFSLHPLLQSLWSRTWKSLRYEDMASQTIIKGGDITWTIYKMNGEEYRSLEIPAFNGIGSARSIAKLFNILVNGGQYEGKTLVSPKTLINLTTCGEETFDEIILDTAKWCNGMMSHPVLQEIPMNRLIGHSGFGGQGAYFDLDNDLSFAYTTTTLSPSGFGRDKRYVSLLRATYNSIEKLKSP</sequence>
<feature type="chain" id="PRO_5047472518" evidence="1">
    <location>
        <begin position="25"/>
        <end position="428"/>
    </location>
</feature>
<keyword evidence="3" id="KW-1185">Reference proteome</keyword>
<dbReference type="GeneID" id="100377472"/>
<dbReference type="InterPro" id="IPR001466">
    <property type="entry name" value="Beta-lactam-related"/>
</dbReference>
<feature type="signal peptide" evidence="1">
    <location>
        <begin position="1"/>
        <end position="24"/>
    </location>
</feature>
<dbReference type="PANTHER" id="PTHR43319:SF3">
    <property type="entry name" value="BETA-LACTAMASE-RELATED DOMAIN-CONTAINING PROTEIN"/>
    <property type="match status" value="1"/>
</dbReference>
<dbReference type="PANTHER" id="PTHR43319">
    <property type="entry name" value="BETA-LACTAMASE-RELATED"/>
    <property type="match status" value="1"/>
</dbReference>
<evidence type="ECO:0000256" key="1">
    <source>
        <dbReference type="SAM" id="SignalP"/>
    </source>
</evidence>
<accession>A0ABM0GQ17</accession>
<proteinExistence type="predicted"/>
<dbReference type="Pfam" id="PF00144">
    <property type="entry name" value="Beta-lactamase"/>
    <property type="match status" value="1"/>
</dbReference>